<feature type="compositionally biased region" description="Polar residues" evidence="1">
    <location>
        <begin position="10"/>
        <end position="33"/>
    </location>
</feature>
<organism evidence="2 3">
    <name type="scientific">Pisum sativum</name>
    <name type="common">Garden pea</name>
    <name type="synonym">Lathyrus oleraceus</name>
    <dbReference type="NCBI Taxonomy" id="3888"/>
    <lineage>
        <taxon>Eukaryota</taxon>
        <taxon>Viridiplantae</taxon>
        <taxon>Streptophyta</taxon>
        <taxon>Embryophyta</taxon>
        <taxon>Tracheophyta</taxon>
        <taxon>Spermatophyta</taxon>
        <taxon>Magnoliopsida</taxon>
        <taxon>eudicotyledons</taxon>
        <taxon>Gunneridae</taxon>
        <taxon>Pentapetalae</taxon>
        <taxon>rosids</taxon>
        <taxon>fabids</taxon>
        <taxon>Fabales</taxon>
        <taxon>Fabaceae</taxon>
        <taxon>Papilionoideae</taxon>
        <taxon>50 kb inversion clade</taxon>
        <taxon>NPAAA clade</taxon>
        <taxon>Hologalegina</taxon>
        <taxon>IRL clade</taxon>
        <taxon>Fabeae</taxon>
        <taxon>Lathyrus</taxon>
    </lineage>
</organism>
<name>A0A9D4ZY18_PEA</name>
<evidence type="ECO:0000313" key="2">
    <source>
        <dbReference type="EMBL" id="KAI5388746.1"/>
    </source>
</evidence>
<protein>
    <submittedName>
        <fullName evidence="2">Uncharacterized protein</fullName>
    </submittedName>
</protein>
<dbReference type="AlphaFoldDB" id="A0A9D4ZY18"/>
<sequence>MKSVHKPAVSRTSSIVKTPNPKFTSSKVSGTNKKSMEPSNNRKVEPPCRQSVGLLNHVSSPEIISVNSPRIDRIAELPLASYEDSLFPINKTSTPGQISSGFPPRDNYSTVIDKCTIEICDRASSNPKSMMNGRRGLSRPIETGKNNEPMQVLCSAVMTLANRSYDGSLTDSCHWADGIPLNLRLYEMLLQSCFDDFDELNLRIKKT</sequence>
<dbReference type="InterPro" id="IPR008528">
    <property type="entry name" value="unc-13_homologue"/>
</dbReference>
<feature type="compositionally biased region" description="Basic and acidic residues" evidence="1">
    <location>
        <begin position="34"/>
        <end position="46"/>
    </location>
</feature>
<proteinExistence type="predicted"/>
<dbReference type="PANTHER" id="PTHR31280">
    <property type="entry name" value="PROTEIN UNC-13 HOMOLOG"/>
    <property type="match status" value="1"/>
</dbReference>
<evidence type="ECO:0000256" key="1">
    <source>
        <dbReference type="SAM" id="MobiDB-lite"/>
    </source>
</evidence>
<reference evidence="2 3" key="1">
    <citation type="journal article" date="2022" name="Nat. Genet.">
        <title>Improved pea reference genome and pan-genome highlight genomic features and evolutionary characteristics.</title>
        <authorList>
            <person name="Yang T."/>
            <person name="Liu R."/>
            <person name="Luo Y."/>
            <person name="Hu S."/>
            <person name="Wang D."/>
            <person name="Wang C."/>
            <person name="Pandey M.K."/>
            <person name="Ge S."/>
            <person name="Xu Q."/>
            <person name="Li N."/>
            <person name="Li G."/>
            <person name="Huang Y."/>
            <person name="Saxena R.K."/>
            <person name="Ji Y."/>
            <person name="Li M."/>
            <person name="Yan X."/>
            <person name="He Y."/>
            <person name="Liu Y."/>
            <person name="Wang X."/>
            <person name="Xiang C."/>
            <person name="Varshney R.K."/>
            <person name="Ding H."/>
            <person name="Gao S."/>
            <person name="Zong X."/>
        </authorList>
    </citation>
    <scope>NUCLEOTIDE SEQUENCE [LARGE SCALE GENOMIC DNA]</scope>
    <source>
        <strain evidence="2 3">cv. Zhongwan 6</strain>
    </source>
</reference>
<feature type="region of interest" description="Disordered" evidence="1">
    <location>
        <begin position="1"/>
        <end position="47"/>
    </location>
</feature>
<gene>
    <name evidence="2" type="ORF">KIW84_074422</name>
</gene>
<dbReference type="PANTHER" id="PTHR31280:SF4">
    <property type="entry name" value="ELONGATION FACTOR TS (DUF810)"/>
    <property type="match status" value="1"/>
</dbReference>
<keyword evidence="3" id="KW-1185">Reference proteome</keyword>
<dbReference type="EMBL" id="JAMSHJ010000007">
    <property type="protein sequence ID" value="KAI5388746.1"/>
    <property type="molecule type" value="Genomic_DNA"/>
</dbReference>
<dbReference type="Proteomes" id="UP001058974">
    <property type="component" value="Chromosome 7"/>
</dbReference>
<dbReference type="Gramene" id="Psat07G0442200-T1">
    <property type="protein sequence ID" value="KAI5388746.1"/>
    <property type="gene ID" value="KIW84_074422"/>
</dbReference>
<comment type="caution">
    <text evidence="2">The sequence shown here is derived from an EMBL/GenBank/DDBJ whole genome shotgun (WGS) entry which is preliminary data.</text>
</comment>
<evidence type="ECO:0000313" key="3">
    <source>
        <dbReference type="Proteomes" id="UP001058974"/>
    </source>
</evidence>
<accession>A0A9D4ZY18</accession>